<keyword evidence="4" id="KW-1185">Reference proteome</keyword>
<dbReference type="AlphaFoldDB" id="A0A7J6WV71"/>
<dbReference type="Pfam" id="PF14111">
    <property type="entry name" value="DUF4283"/>
    <property type="match status" value="1"/>
</dbReference>
<reference evidence="3 4" key="1">
    <citation type="submission" date="2020-06" db="EMBL/GenBank/DDBJ databases">
        <title>Transcriptomic and genomic resources for Thalictrum thalictroides and T. hernandezii: Facilitating candidate gene discovery in an emerging model plant lineage.</title>
        <authorList>
            <person name="Arias T."/>
            <person name="Riano-Pachon D.M."/>
            <person name="Di Stilio V.S."/>
        </authorList>
    </citation>
    <scope>NUCLEOTIDE SEQUENCE [LARGE SCALE GENOMIC DNA]</scope>
    <source>
        <strain evidence="4">cv. WT478/WT964</strain>
        <tissue evidence="3">Leaves</tissue>
    </source>
</reference>
<name>A0A7J6WV71_THATH</name>
<protein>
    <recommendedName>
        <fullName evidence="2">DUF4283 domain-containing protein</fullName>
    </recommendedName>
</protein>
<dbReference type="Proteomes" id="UP000554482">
    <property type="component" value="Unassembled WGS sequence"/>
</dbReference>
<evidence type="ECO:0000259" key="2">
    <source>
        <dbReference type="Pfam" id="PF14111"/>
    </source>
</evidence>
<dbReference type="OrthoDB" id="1737333at2759"/>
<organism evidence="3 4">
    <name type="scientific">Thalictrum thalictroides</name>
    <name type="common">Rue-anemone</name>
    <name type="synonym">Anemone thalictroides</name>
    <dbReference type="NCBI Taxonomy" id="46969"/>
    <lineage>
        <taxon>Eukaryota</taxon>
        <taxon>Viridiplantae</taxon>
        <taxon>Streptophyta</taxon>
        <taxon>Embryophyta</taxon>
        <taxon>Tracheophyta</taxon>
        <taxon>Spermatophyta</taxon>
        <taxon>Magnoliopsida</taxon>
        <taxon>Ranunculales</taxon>
        <taxon>Ranunculaceae</taxon>
        <taxon>Thalictroideae</taxon>
        <taxon>Thalictrum</taxon>
    </lineage>
</organism>
<evidence type="ECO:0000313" key="4">
    <source>
        <dbReference type="Proteomes" id="UP000554482"/>
    </source>
</evidence>
<feature type="compositionally biased region" description="Polar residues" evidence="1">
    <location>
        <begin position="290"/>
        <end position="309"/>
    </location>
</feature>
<evidence type="ECO:0000256" key="1">
    <source>
        <dbReference type="SAM" id="MobiDB-lite"/>
    </source>
</evidence>
<dbReference type="EMBL" id="JABWDY010010255">
    <property type="protein sequence ID" value="KAF5200807.1"/>
    <property type="molecule type" value="Genomic_DNA"/>
</dbReference>
<feature type="region of interest" description="Disordered" evidence="1">
    <location>
        <begin position="290"/>
        <end position="317"/>
    </location>
</feature>
<sequence length="402" mass="45198">MRVQIPVVMLRQNGSQWNHTLIFSLLDGGHLNPNHVMRTVKMKWKITEVCDMVRAGNNMFIYRFSNINDQECIEEQQPWVVMGCLILIETYSTGMVAANITFERLPLWLSFKGLKLEHLNSDTVRLIGQAVGNVTFVLLMGVIPRSAEGFRAHVQVNVNEPLVQGQFANGNVWVAFKYNNLPDLYCNLCRRLCHDKHHCTFPDASIQSQIHQERAQPALNVLSTESPANRQLILWPYDFQTAQSQAATQENRQNASCLPDNFQGFTCMGLDTIEYISSQKANFSKSKVQDTTYSPNVGPSQLNLGNLNPNDKEETSSIPRKRKIAPAEFSSSAIPYIPDPPPLFTPRENTTPIHPSTNLDNLDVLSQMYANLASPIFSYNRVLSTLASSTDLQLISLTHSST</sequence>
<accession>A0A7J6WV71</accession>
<dbReference type="PANTHER" id="PTHR31286:SF167">
    <property type="entry name" value="OS09G0268800 PROTEIN"/>
    <property type="match status" value="1"/>
</dbReference>
<dbReference type="PANTHER" id="PTHR31286">
    <property type="entry name" value="GLYCINE-RICH CELL WALL STRUCTURAL PROTEIN 1.8-LIKE"/>
    <property type="match status" value="1"/>
</dbReference>
<dbReference type="InterPro" id="IPR025558">
    <property type="entry name" value="DUF4283"/>
</dbReference>
<evidence type="ECO:0000313" key="3">
    <source>
        <dbReference type="EMBL" id="KAF5200807.1"/>
    </source>
</evidence>
<dbReference type="InterPro" id="IPR040256">
    <property type="entry name" value="At4g02000-like"/>
</dbReference>
<gene>
    <name evidence="3" type="ORF">FRX31_009606</name>
</gene>
<proteinExistence type="predicted"/>
<feature type="domain" description="DUF4283" evidence="2">
    <location>
        <begin position="16"/>
        <end position="94"/>
    </location>
</feature>
<comment type="caution">
    <text evidence="3">The sequence shown here is derived from an EMBL/GenBank/DDBJ whole genome shotgun (WGS) entry which is preliminary data.</text>
</comment>